<dbReference type="InterPro" id="IPR004839">
    <property type="entry name" value="Aminotransferase_I/II_large"/>
</dbReference>
<protein>
    <recommendedName>
        <fullName evidence="2">cysteine-S-conjugate beta-lyase</fullName>
        <ecNumber evidence="2">4.4.1.13</ecNumber>
    </recommendedName>
</protein>
<dbReference type="PANTHER" id="PTHR43525:SF1">
    <property type="entry name" value="PROTEIN MALY"/>
    <property type="match status" value="1"/>
</dbReference>
<dbReference type="EC" id="4.4.1.13" evidence="2"/>
<feature type="domain" description="Aminotransferase class I/classII large" evidence="6">
    <location>
        <begin position="36"/>
        <end position="372"/>
    </location>
</feature>
<dbReference type="InterPro" id="IPR015424">
    <property type="entry name" value="PyrdxlP-dep_Trfase"/>
</dbReference>
<organism evidence="7 8">
    <name type="scientific">Candidatus Brevifilum fermentans</name>
    <dbReference type="NCBI Taxonomy" id="1986204"/>
    <lineage>
        <taxon>Bacteria</taxon>
        <taxon>Bacillati</taxon>
        <taxon>Chloroflexota</taxon>
        <taxon>Anaerolineae</taxon>
        <taxon>Anaerolineales</taxon>
        <taxon>Anaerolineaceae</taxon>
        <taxon>Candidatus Brevifilum</taxon>
    </lineage>
</organism>
<dbReference type="GO" id="GO:0030170">
    <property type="term" value="F:pyridoxal phosphate binding"/>
    <property type="evidence" value="ECO:0007669"/>
    <property type="project" value="InterPro"/>
</dbReference>
<comment type="cofactor">
    <cofactor evidence="1">
        <name>pyridoxal 5'-phosphate</name>
        <dbReference type="ChEBI" id="CHEBI:597326"/>
    </cofactor>
</comment>
<dbReference type="RefSeq" id="WP_087861710.1">
    <property type="nucleotide sequence ID" value="NZ_LT859958.1"/>
</dbReference>
<dbReference type="InterPro" id="IPR015422">
    <property type="entry name" value="PyrdxlP-dep_Trfase_small"/>
</dbReference>
<dbReference type="Proteomes" id="UP000195514">
    <property type="component" value="Chromosome I"/>
</dbReference>
<dbReference type="InterPro" id="IPR027619">
    <property type="entry name" value="C-S_lyase_PatB-like"/>
</dbReference>
<gene>
    <name evidence="7" type="primary">patB</name>
    <name evidence="7" type="ORF">CFX1CAM_0728</name>
</gene>
<name>A0A1Y6K2A2_9CHLR</name>
<dbReference type="EMBL" id="LT859958">
    <property type="protein sequence ID" value="SMX53793.1"/>
    <property type="molecule type" value="Genomic_DNA"/>
</dbReference>
<dbReference type="GO" id="GO:0047804">
    <property type="term" value="F:cysteine-S-conjugate beta-lyase activity"/>
    <property type="evidence" value="ECO:0007669"/>
    <property type="project" value="UniProtKB-EC"/>
</dbReference>
<dbReference type="InterPro" id="IPR051798">
    <property type="entry name" value="Class-II_PLP-Dep_Aminotrans"/>
</dbReference>
<dbReference type="Gene3D" id="3.90.1150.10">
    <property type="entry name" value="Aspartate Aminotransferase, domain 1"/>
    <property type="match status" value="1"/>
</dbReference>
<evidence type="ECO:0000256" key="5">
    <source>
        <dbReference type="ARBA" id="ARBA00037974"/>
    </source>
</evidence>
<sequence>MDFDSIIDRRCTESYKWHYYPEDVLPMWLADMDFKAPEPVIQALTERVNHGVFGYGSRLEGLDDAILQHLVHFFDWTVNPEDLNFVCGVVTGFVHAIYSLTEPGESVLIQTPIYPPILRAPHATGRVAVHNRLILKEDGKYEIDFDDFEEKVASGVKLFILCNPHNPVGRVFTREELTKMAEICLKYNVWICSDEIHNDLIFSGYQHIPIANLSPDAAQITVTYLAPSKTFNIAGLSTSVVIAENPVIKDRLSQTLSMLLGHPNILGLHAARAAYLHGRPWLREVMHYLQANRDYLVNYVNENLPGIRMWSPEGTFLGWLDCRQLEVESPHRFFLDEAKVGFNDGISFGEDGQGFLRINFGCPRAMLDEGLVRMKTALEKL</sequence>
<keyword evidence="8" id="KW-1185">Reference proteome</keyword>
<dbReference type="InterPro" id="IPR015421">
    <property type="entry name" value="PyrdxlP-dep_Trfase_major"/>
</dbReference>
<dbReference type="SUPFAM" id="SSF53383">
    <property type="entry name" value="PLP-dependent transferases"/>
    <property type="match status" value="1"/>
</dbReference>
<comment type="similarity">
    <text evidence="5">Belongs to the class-II pyridoxal-phosphate-dependent aminotransferase family. MalY/PatB cystathionine beta-lyase subfamily.</text>
</comment>
<evidence type="ECO:0000259" key="6">
    <source>
        <dbReference type="Pfam" id="PF00155"/>
    </source>
</evidence>
<evidence type="ECO:0000256" key="3">
    <source>
        <dbReference type="ARBA" id="ARBA00022898"/>
    </source>
</evidence>
<reference evidence="8" key="1">
    <citation type="submission" date="2017-05" db="EMBL/GenBank/DDBJ databases">
        <authorList>
            <person name="Kirkegaard R."/>
            <person name="Mcilroy J S."/>
        </authorList>
    </citation>
    <scope>NUCLEOTIDE SEQUENCE [LARGE SCALE GENOMIC DNA]</scope>
</reference>
<dbReference type="OrthoDB" id="9802872at2"/>
<accession>A0A1Y6K2A2</accession>
<dbReference type="PANTHER" id="PTHR43525">
    <property type="entry name" value="PROTEIN MALY"/>
    <property type="match status" value="1"/>
</dbReference>
<evidence type="ECO:0000313" key="8">
    <source>
        <dbReference type="Proteomes" id="UP000195514"/>
    </source>
</evidence>
<dbReference type="AlphaFoldDB" id="A0A1Y6K2A2"/>
<proteinExistence type="inferred from homology"/>
<dbReference type="KEGG" id="abat:CFX1CAM_0728"/>
<evidence type="ECO:0000256" key="2">
    <source>
        <dbReference type="ARBA" id="ARBA00012224"/>
    </source>
</evidence>
<keyword evidence="4 7" id="KW-0456">Lyase</keyword>
<keyword evidence="3" id="KW-0663">Pyridoxal phosphate</keyword>
<dbReference type="NCBIfam" id="TIGR04350">
    <property type="entry name" value="C_S_lyase_PatB"/>
    <property type="match status" value="1"/>
</dbReference>
<evidence type="ECO:0000256" key="1">
    <source>
        <dbReference type="ARBA" id="ARBA00001933"/>
    </source>
</evidence>
<evidence type="ECO:0000313" key="7">
    <source>
        <dbReference type="EMBL" id="SMX53793.1"/>
    </source>
</evidence>
<dbReference type="CDD" id="cd00609">
    <property type="entry name" value="AAT_like"/>
    <property type="match status" value="1"/>
</dbReference>
<evidence type="ECO:0000256" key="4">
    <source>
        <dbReference type="ARBA" id="ARBA00023239"/>
    </source>
</evidence>
<dbReference type="Pfam" id="PF00155">
    <property type="entry name" value="Aminotran_1_2"/>
    <property type="match status" value="1"/>
</dbReference>
<dbReference type="Gene3D" id="3.40.640.10">
    <property type="entry name" value="Type I PLP-dependent aspartate aminotransferase-like (Major domain)"/>
    <property type="match status" value="1"/>
</dbReference>